<gene>
    <name evidence="1" type="ORF">ISR29_00320</name>
</gene>
<protein>
    <submittedName>
        <fullName evidence="1">Uncharacterized protein</fullName>
    </submittedName>
</protein>
<accession>A0A937JH30</accession>
<dbReference type="EMBL" id="JADHSG010000001">
    <property type="protein sequence ID" value="MBL6902632.1"/>
    <property type="molecule type" value="Genomic_DNA"/>
</dbReference>
<proteinExistence type="predicted"/>
<sequence>MIRKLSIDLISQYGDDAGAIAMMKAAEFAALLDNENWMLWEQVIVMIEELNNSKSLDS</sequence>
<evidence type="ECO:0000313" key="2">
    <source>
        <dbReference type="Proteomes" id="UP000705230"/>
    </source>
</evidence>
<organism evidence="1 2">
    <name type="scientific">SAR86 cluster bacterium</name>
    <dbReference type="NCBI Taxonomy" id="2030880"/>
    <lineage>
        <taxon>Bacteria</taxon>
        <taxon>Pseudomonadati</taxon>
        <taxon>Pseudomonadota</taxon>
        <taxon>Gammaproteobacteria</taxon>
        <taxon>SAR86 cluster</taxon>
    </lineage>
</organism>
<comment type="caution">
    <text evidence="1">The sequence shown here is derived from an EMBL/GenBank/DDBJ whole genome shotgun (WGS) entry which is preliminary data.</text>
</comment>
<dbReference type="Proteomes" id="UP000705230">
    <property type="component" value="Unassembled WGS sequence"/>
</dbReference>
<dbReference type="AlphaFoldDB" id="A0A937JH30"/>
<name>A0A937JH30_9GAMM</name>
<reference evidence="1" key="1">
    <citation type="submission" date="2020-10" db="EMBL/GenBank/DDBJ databases">
        <title>Microbiome of the Black Sea water column analyzed by genome centric metagenomics.</title>
        <authorList>
            <person name="Cabello-Yeves P.J."/>
            <person name="Callieri C."/>
            <person name="Picazo A."/>
            <person name="Mehrshad M."/>
            <person name="Haro-Moreno J.M."/>
            <person name="Roda-Garcia J."/>
            <person name="Dzembekova N."/>
            <person name="Slabakova V."/>
            <person name="Slabakova N."/>
            <person name="Moncheva S."/>
            <person name="Rodriguez-Valera F."/>
        </authorList>
    </citation>
    <scope>NUCLEOTIDE SEQUENCE</scope>
    <source>
        <strain evidence="1">BS30m-G43</strain>
    </source>
</reference>
<evidence type="ECO:0000313" key="1">
    <source>
        <dbReference type="EMBL" id="MBL6902632.1"/>
    </source>
</evidence>